<name>A0A935TEC2_9PROT</name>
<proteinExistence type="predicted"/>
<protein>
    <submittedName>
        <fullName evidence="1">Uncharacterized protein</fullName>
    </submittedName>
</protein>
<evidence type="ECO:0000313" key="2">
    <source>
        <dbReference type="Proteomes" id="UP000706151"/>
    </source>
</evidence>
<comment type="caution">
    <text evidence="1">The sequence shown here is derived from an EMBL/GenBank/DDBJ whole genome shotgun (WGS) entry which is preliminary data.</text>
</comment>
<dbReference type="AlphaFoldDB" id="A0A935TEC2"/>
<dbReference type="Proteomes" id="UP000706151">
    <property type="component" value="Unassembled WGS sequence"/>
</dbReference>
<evidence type="ECO:0000313" key="1">
    <source>
        <dbReference type="EMBL" id="MBK7955787.1"/>
    </source>
</evidence>
<reference evidence="1 2" key="1">
    <citation type="submission" date="2020-10" db="EMBL/GenBank/DDBJ databases">
        <title>Connecting structure to function with the recovery of over 1000 high-quality activated sludge metagenome-assembled genomes encoding full-length rRNA genes using long-read sequencing.</title>
        <authorList>
            <person name="Singleton C.M."/>
            <person name="Petriglieri F."/>
            <person name="Kristensen J.M."/>
            <person name="Kirkegaard R.H."/>
            <person name="Michaelsen T.Y."/>
            <person name="Andersen M.H."/>
            <person name="Karst S.M."/>
            <person name="Dueholm M.S."/>
            <person name="Nielsen P.H."/>
            <person name="Albertsen M."/>
        </authorList>
    </citation>
    <scope>NUCLEOTIDE SEQUENCE [LARGE SCALE GENOMIC DNA]</scope>
    <source>
        <strain evidence="1">Fred_18-Q3-R57-64_BAT3C.720</strain>
    </source>
</reference>
<sequence length="82" mass="8917">MGLNEIREEFGSEISSMAEDLNNSLPFSKPQLRSAFTDSEIGEIHKLIKDVNSATAENQKIARLQANAKAAFGLLKKLGVAL</sequence>
<organism evidence="1 2">
    <name type="scientific">Candidatus Accumulibacter affinis</name>
    <dbReference type="NCBI Taxonomy" id="2954384"/>
    <lineage>
        <taxon>Bacteria</taxon>
        <taxon>Pseudomonadati</taxon>
        <taxon>Pseudomonadota</taxon>
        <taxon>Betaproteobacteria</taxon>
        <taxon>Candidatus Accumulibacter</taxon>
    </lineage>
</organism>
<dbReference type="EMBL" id="JADJOT010000011">
    <property type="protein sequence ID" value="MBK7955787.1"/>
    <property type="molecule type" value="Genomic_DNA"/>
</dbReference>
<gene>
    <name evidence="1" type="ORF">IPK02_18645</name>
</gene>
<accession>A0A935TEC2</accession>